<dbReference type="EMBL" id="CAJVQB010008762">
    <property type="protein sequence ID" value="CAG8722807.1"/>
    <property type="molecule type" value="Genomic_DNA"/>
</dbReference>
<name>A0ABN7V2P9_GIGMA</name>
<reference evidence="2 3" key="1">
    <citation type="submission" date="2021-06" db="EMBL/GenBank/DDBJ databases">
        <authorList>
            <person name="Kallberg Y."/>
            <person name="Tangrot J."/>
            <person name="Rosling A."/>
        </authorList>
    </citation>
    <scope>NUCLEOTIDE SEQUENCE [LARGE SCALE GENOMIC DNA]</scope>
    <source>
        <strain evidence="2 3">120-4 pot B 10/14</strain>
    </source>
</reference>
<proteinExistence type="predicted"/>
<sequence>MGKMLVTEPLNETEKFSKENSAKCVLTKKTDKTRNPIAIITDNRED</sequence>
<comment type="caution">
    <text evidence="2">The sequence shown here is derived from an EMBL/GenBank/DDBJ whole genome shotgun (WGS) entry which is preliminary data.</text>
</comment>
<organism evidence="2 3">
    <name type="scientific">Gigaspora margarita</name>
    <dbReference type="NCBI Taxonomy" id="4874"/>
    <lineage>
        <taxon>Eukaryota</taxon>
        <taxon>Fungi</taxon>
        <taxon>Fungi incertae sedis</taxon>
        <taxon>Mucoromycota</taxon>
        <taxon>Glomeromycotina</taxon>
        <taxon>Glomeromycetes</taxon>
        <taxon>Diversisporales</taxon>
        <taxon>Gigasporaceae</taxon>
        <taxon>Gigaspora</taxon>
    </lineage>
</organism>
<evidence type="ECO:0000256" key="1">
    <source>
        <dbReference type="SAM" id="MobiDB-lite"/>
    </source>
</evidence>
<accession>A0ABN7V2P9</accession>
<gene>
    <name evidence="2" type="ORF">GMARGA_LOCUS13673</name>
</gene>
<evidence type="ECO:0000313" key="3">
    <source>
        <dbReference type="Proteomes" id="UP000789901"/>
    </source>
</evidence>
<keyword evidence="3" id="KW-1185">Reference proteome</keyword>
<evidence type="ECO:0000313" key="2">
    <source>
        <dbReference type="EMBL" id="CAG8722807.1"/>
    </source>
</evidence>
<feature type="non-terminal residue" evidence="2">
    <location>
        <position position="46"/>
    </location>
</feature>
<protein>
    <submittedName>
        <fullName evidence="2">23001_t:CDS:1</fullName>
    </submittedName>
</protein>
<feature type="region of interest" description="Disordered" evidence="1">
    <location>
        <begin position="1"/>
        <end position="20"/>
    </location>
</feature>
<dbReference type="Proteomes" id="UP000789901">
    <property type="component" value="Unassembled WGS sequence"/>
</dbReference>